<feature type="domain" description="Heterokaryon incompatibility" evidence="1">
    <location>
        <begin position="21"/>
        <end position="111"/>
    </location>
</feature>
<dbReference type="PANTHER" id="PTHR10622:SF10">
    <property type="entry name" value="HET DOMAIN-CONTAINING PROTEIN"/>
    <property type="match status" value="1"/>
</dbReference>
<sequence length="763" mass="87039">MRLLNTETFNFTQFYVDIPKYAILSHTWDEEEVTFQDMQNLEAAKSKAGWRKVEKASAHAKKYDFEWIWIDSCCINKESSAELSEAINSMYQYYEDSEVCYAYLSDASSKENPRDATSKFWECKWFKRGWTLQELLAPEFVVFLDSDWKEIGTRWSLRDVISLITTIPITVFEHGHFDRFSVAQKMSWASHRVTARPEDLAYCLMGIFGVSMPPIYGEGSTKAFLRLQQEIIKISDDRSIFAWVAEDEDSQRGLFAKSPAEFCMSGEVGKSDTSEIHKVSSYSFANNGLHIHIPLPAVHDDSDHPTQGLFLASLHCRSLVDDTYISIYLRKEGRGYVRCYANELARTHSPPALESLQEVIVKEGLTLRKAKLKSYSPISDMFHISLRAQSSQVSFQEFHLIRTESYESSFQEHSEGRIDIIVNSLLGTQLNLKYRMLTAGEDFTVTIAGCSPVNSNHLKINRNPHIQTPMTILDMQTPLFFDIVADDTHRTITYDDKHGFGYKINRAPSPYEDRIYKILEKGFVALRIQTVGNHPKAKAKIIEIDYILRENPEYMLSTRRMVSPKLGFMAPRTLKLELDMISNAYFSLLGVFPPDPLQKGCGSNTYISISDPEYSPHHGHRVLVYFLGAVHQRYHGFSTNIETDTAVIERVIYIAVGFHGSEHIAWTDITLSGNNDVQGAAVEIWESYLQDNGSKESSRPYQDSASICLSSKHPSSGENFRLRIPVVVKKRMNVQLGSHFLRLGAVSKTVRPKNGFDFYWKLG</sequence>
<dbReference type="PANTHER" id="PTHR10622">
    <property type="entry name" value="HET DOMAIN-CONTAINING PROTEIN"/>
    <property type="match status" value="1"/>
</dbReference>
<comment type="caution">
    <text evidence="2">The sequence shown here is derived from an EMBL/GenBank/DDBJ whole genome shotgun (WGS) entry which is preliminary data.</text>
</comment>
<evidence type="ECO:0000313" key="2">
    <source>
        <dbReference type="EMBL" id="KAK7462367.1"/>
    </source>
</evidence>
<dbReference type="InterPro" id="IPR010730">
    <property type="entry name" value="HET"/>
</dbReference>
<organism evidence="2 3">
    <name type="scientific">Marasmiellus scandens</name>
    <dbReference type="NCBI Taxonomy" id="2682957"/>
    <lineage>
        <taxon>Eukaryota</taxon>
        <taxon>Fungi</taxon>
        <taxon>Dikarya</taxon>
        <taxon>Basidiomycota</taxon>
        <taxon>Agaricomycotina</taxon>
        <taxon>Agaricomycetes</taxon>
        <taxon>Agaricomycetidae</taxon>
        <taxon>Agaricales</taxon>
        <taxon>Marasmiineae</taxon>
        <taxon>Omphalotaceae</taxon>
        <taxon>Marasmiellus</taxon>
    </lineage>
</organism>
<name>A0ABR1JM70_9AGAR</name>
<keyword evidence="3" id="KW-1185">Reference proteome</keyword>
<proteinExistence type="predicted"/>
<gene>
    <name evidence="2" type="ORF">VKT23_007968</name>
</gene>
<dbReference type="Pfam" id="PF06985">
    <property type="entry name" value="HET"/>
    <property type="match status" value="1"/>
</dbReference>
<evidence type="ECO:0000313" key="3">
    <source>
        <dbReference type="Proteomes" id="UP001498398"/>
    </source>
</evidence>
<dbReference type="EMBL" id="JBANRG010000011">
    <property type="protein sequence ID" value="KAK7462367.1"/>
    <property type="molecule type" value="Genomic_DNA"/>
</dbReference>
<protein>
    <recommendedName>
        <fullName evidence="1">Heterokaryon incompatibility domain-containing protein</fullName>
    </recommendedName>
</protein>
<dbReference type="Proteomes" id="UP001498398">
    <property type="component" value="Unassembled WGS sequence"/>
</dbReference>
<reference evidence="2 3" key="1">
    <citation type="submission" date="2024-01" db="EMBL/GenBank/DDBJ databases">
        <title>A draft genome for the cacao thread blight pathogen Marasmiellus scandens.</title>
        <authorList>
            <person name="Baruah I.K."/>
            <person name="Leung J."/>
            <person name="Bukari Y."/>
            <person name="Amoako-Attah I."/>
            <person name="Meinhardt L.W."/>
            <person name="Bailey B.A."/>
            <person name="Cohen S.P."/>
        </authorList>
    </citation>
    <scope>NUCLEOTIDE SEQUENCE [LARGE SCALE GENOMIC DNA]</scope>
    <source>
        <strain evidence="2 3">GH-19</strain>
    </source>
</reference>
<evidence type="ECO:0000259" key="1">
    <source>
        <dbReference type="Pfam" id="PF06985"/>
    </source>
</evidence>
<accession>A0ABR1JM70</accession>